<dbReference type="InterPro" id="IPR052542">
    <property type="entry name" value="Cholesterol_Oxidase"/>
</dbReference>
<keyword evidence="10" id="KW-0413">Isomerase</keyword>
<accession>A0AAN6PC01</accession>
<feature type="compositionally biased region" description="Low complexity" evidence="16">
    <location>
        <begin position="54"/>
        <end position="74"/>
    </location>
</feature>
<dbReference type="Gene3D" id="3.50.50.60">
    <property type="entry name" value="FAD/NAD(P)-binding domain"/>
    <property type="match status" value="3"/>
</dbReference>
<feature type="domain" description="Glucose-methanol-choline oxidoreductase C-terminal" evidence="18">
    <location>
        <begin position="568"/>
        <end position="631"/>
    </location>
</feature>
<evidence type="ECO:0000256" key="3">
    <source>
        <dbReference type="ARBA" id="ARBA00022548"/>
    </source>
</evidence>
<evidence type="ECO:0000313" key="20">
    <source>
        <dbReference type="Proteomes" id="UP001303115"/>
    </source>
</evidence>
<dbReference type="Proteomes" id="UP001303115">
    <property type="component" value="Unassembled WGS sequence"/>
</dbReference>
<evidence type="ECO:0000259" key="18">
    <source>
        <dbReference type="Pfam" id="PF05199"/>
    </source>
</evidence>
<dbReference type="GO" id="GO:0050660">
    <property type="term" value="F:flavin adenine dinucleotide binding"/>
    <property type="evidence" value="ECO:0007669"/>
    <property type="project" value="InterPro"/>
</dbReference>
<dbReference type="EC" id="1.1.3.6" evidence="13"/>
<evidence type="ECO:0000256" key="10">
    <source>
        <dbReference type="ARBA" id="ARBA00023235"/>
    </source>
</evidence>
<dbReference type="GO" id="GO:0004769">
    <property type="term" value="F:steroid Delta-isomerase activity"/>
    <property type="evidence" value="ECO:0007669"/>
    <property type="project" value="UniProtKB-EC"/>
</dbReference>
<dbReference type="GO" id="GO:0016995">
    <property type="term" value="F:cholesterol oxidase activity"/>
    <property type="evidence" value="ECO:0007669"/>
    <property type="project" value="UniProtKB-EC"/>
</dbReference>
<evidence type="ECO:0000256" key="6">
    <source>
        <dbReference type="ARBA" id="ARBA00023002"/>
    </source>
</evidence>
<reference evidence="20" key="1">
    <citation type="journal article" date="2023" name="Mol. Phylogenet. Evol.">
        <title>Genome-scale phylogeny and comparative genomics of the fungal order Sordariales.</title>
        <authorList>
            <person name="Hensen N."/>
            <person name="Bonometti L."/>
            <person name="Westerberg I."/>
            <person name="Brannstrom I.O."/>
            <person name="Guillou S."/>
            <person name="Cros-Aarteil S."/>
            <person name="Calhoun S."/>
            <person name="Haridas S."/>
            <person name="Kuo A."/>
            <person name="Mondo S."/>
            <person name="Pangilinan J."/>
            <person name="Riley R."/>
            <person name="LaButti K."/>
            <person name="Andreopoulos B."/>
            <person name="Lipzen A."/>
            <person name="Chen C."/>
            <person name="Yan M."/>
            <person name="Daum C."/>
            <person name="Ng V."/>
            <person name="Clum A."/>
            <person name="Steindorff A."/>
            <person name="Ohm R.A."/>
            <person name="Martin F."/>
            <person name="Silar P."/>
            <person name="Natvig D.O."/>
            <person name="Lalanne C."/>
            <person name="Gautier V."/>
            <person name="Ament-Velasquez S.L."/>
            <person name="Kruys A."/>
            <person name="Hutchinson M.I."/>
            <person name="Powell A.J."/>
            <person name="Barry K."/>
            <person name="Miller A.N."/>
            <person name="Grigoriev I.V."/>
            <person name="Debuchy R."/>
            <person name="Gladieux P."/>
            <person name="Hiltunen Thoren M."/>
            <person name="Johannesson H."/>
        </authorList>
    </citation>
    <scope>NUCLEOTIDE SEQUENCE [LARGE SCALE GENOMIC DNA]</scope>
    <source>
        <strain evidence="20">CBS 284.82</strain>
    </source>
</reference>
<evidence type="ECO:0000256" key="7">
    <source>
        <dbReference type="ARBA" id="ARBA00023098"/>
    </source>
</evidence>
<keyword evidence="7" id="KW-0443">Lipid metabolism</keyword>
<evidence type="ECO:0000259" key="17">
    <source>
        <dbReference type="Pfam" id="PF00732"/>
    </source>
</evidence>
<feature type="region of interest" description="Disordered" evidence="16">
    <location>
        <begin position="1"/>
        <end position="74"/>
    </location>
</feature>
<keyword evidence="8" id="KW-1207">Sterol metabolism</keyword>
<sequence length="1263" mass="138691">MDGASDAGSGSTQAPELDGAAGVRDGPDGVPYRGPANGGRPWGPIPPYANGGNSIPRPAPSSRRPGGPYPRLSRPVELMRPSYDVVVIGSGYGGGVAASRMARGRQSVCVLERGKERWPGEFPETLPDAMKELRVSGEFAPGDRRSVPGKLVDTGNPTGLYHFAVGDGQNVYMANGLGGTSLVNANVFLEPHPGVHEMHVWPEELRGKDKWTKYYDRAKEVLEPTPYPENFPRLLKTSMLKKQAEQMACGDKFKLVPQTTRFADGPNSTGVFMHASTLTGMDATGINDGSKSTTLVTYISDAWNWGAEIFCECEVRQVAKAPEDRGGYIVYFAWRAGRRDRFVPGFYDDLMWVHAKKLVFFGAGSLGTTEILLRSKRFGLDVSNEVGTEMSGNGDMLGFGYNTDHDVNCIGNPRPRPDRPVGPCINAFIDQRDQPKTLDGFVVEDCAVPYALAPIMVPILEYLPNPNRRFYRPLRAVAKYASRLRGKVFGPYFVRGSVQKTAAYLIMSHDSSQGTLMLKENTPVLSYSGVGRSQSVSRVHEFLEAMTEKVEGWFVANPVWTLFGKHEITVHPMGGARISADGTGRHGVTNHMGQVFTGEGTEVHEGLVVCDASNLPAALGVNPFATITALAERSVELAAQEQRISIDYGTKNGILNLFGNPKFPVTTNEQDKGIDRLANVIAEATDNAKAGVGFTEVMSGFIHAGGEVQGFEDAAQRARSHGEAARFFLTVKSWDASELVNSSLHPANLTGTFACSGLGGTFLVQRGTFQVFHHDAREPDTTNLTYDFDMVSTSGRKLHFYGYKTVNPEAFLAPVRVWQQTSTLYVTITDRRDKVVGRGILHVQPADFLRGLTTFQASGPSYWARLGSVASYVSFFTKQLAVPFLAPLGRLQWPGARIAETYLATPPSQSTHVVAADKVESPMLMWDPVVTKSAGGRQPAAPAPIILFIPGAATDHTIFALPTIERNAIDYFREAGYRAYCVTHRVGRTPEARKGHTPYDARQDIRAALEHIRNTQGGEEKPKIYVVAHCAGSSALACGLLDGTIPKDWIGGMTCSMVFMNPKFGFVNQLLSNLPVKLYSNLVSPWWDCTSGRNDTYLQRLINQLLRFYPVGDPRETCRSVVCHRSELVFGRLWTHKNLNSETHEGLENFLGGTSMRSLEWLMHAGRVECVTTNKGEKLVTPANIERLKGIPILFLSGTGNRVYTAENTDTSYSILCNAHGKDWYARKVFPDKGHLDAWMSPTAYRDVYPTVEQHADRYMKHL</sequence>
<dbReference type="InterPro" id="IPR000172">
    <property type="entry name" value="GMC_OxRdtase_N"/>
</dbReference>
<dbReference type="InterPro" id="IPR007867">
    <property type="entry name" value="GMC_OxRtase_C"/>
</dbReference>
<keyword evidence="9" id="KW-0753">Steroid metabolism</keyword>
<dbReference type="SUPFAM" id="SSF53474">
    <property type="entry name" value="alpha/beta-Hydrolases"/>
    <property type="match status" value="1"/>
</dbReference>
<dbReference type="InterPro" id="IPR029058">
    <property type="entry name" value="AB_hydrolase_fold"/>
</dbReference>
<keyword evidence="4" id="KW-0285">Flavoprotein</keyword>
<protein>
    <recommendedName>
        <fullName evidence="14">Cholesterol oxidase</fullName>
        <ecNumber evidence="13">1.1.3.6</ecNumber>
        <ecNumber evidence="11">5.3.3.1</ecNumber>
    </recommendedName>
    <alternativeName>
        <fullName evidence="15">Cholesterol isomerase</fullName>
    </alternativeName>
</protein>
<dbReference type="InterPro" id="IPR036188">
    <property type="entry name" value="FAD/NAD-bd_sf"/>
</dbReference>
<organism evidence="19 20">
    <name type="scientific">Parachaetomium inaequale</name>
    <dbReference type="NCBI Taxonomy" id="2588326"/>
    <lineage>
        <taxon>Eukaryota</taxon>
        <taxon>Fungi</taxon>
        <taxon>Dikarya</taxon>
        <taxon>Ascomycota</taxon>
        <taxon>Pezizomycotina</taxon>
        <taxon>Sordariomycetes</taxon>
        <taxon>Sordariomycetidae</taxon>
        <taxon>Sordariales</taxon>
        <taxon>Chaetomiaceae</taxon>
        <taxon>Parachaetomium</taxon>
    </lineage>
</organism>
<keyword evidence="3" id="KW-0153">Cholesterol metabolism</keyword>
<dbReference type="GO" id="GO:0008203">
    <property type="term" value="P:cholesterol metabolic process"/>
    <property type="evidence" value="ECO:0007669"/>
    <property type="project" value="UniProtKB-KW"/>
</dbReference>
<evidence type="ECO:0000313" key="19">
    <source>
        <dbReference type="EMBL" id="KAK4038096.1"/>
    </source>
</evidence>
<evidence type="ECO:0000256" key="16">
    <source>
        <dbReference type="SAM" id="MobiDB-lite"/>
    </source>
</evidence>
<evidence type="ECO:0000256" key="8">
    <source>
        <dbReference type="ARBA" id="ARBA00023166"/>
    </source>
</evidence>
<dbReference type="EC" id="5.3.3.1" evidence="11"/>
<feature type="domain" description="Glucose-methanol-choline oxidoreductase N-terminal" evidence="17">
    <location>
        <begin position="147"/>
        <end position="375"/>
    </location>
</feature>
<dbReference type="Gene3D" id="3.40.50.1820">
    <property type="entry name" value="alpha/beta hydrolase"/>
    <property type="match status" value="1"/>
</dbReference>
<keyword evidence="5" id="KW-0274">FAD</keyword>
<comment type="cofactor">
    <cofactor evidence="1">
        <name>FAD</name>
        <dbReference type="ChEBI" id="CHEBI:57692"/>
    </cofactor>
</comment>
<evidence type="ECO:0000256" key="13">
    <source>
        <dbReference type="ARBA" id="ARBA00049723"/>
    </source>
</evidence>
<comment type="caution">
    <text evidence="19">The sequence shown here is derived from an EMBL/GenBank/DDBJ whole genome shotgun (WGS) entry which is preliminary data.</text>
</comment>
<gene>
    <name evidence="19" type="ORF">C8A01DRAFT_48271</name>
</gene>
<evidence type="ECO:0000256" key="4">
    <source>
        <dbReference type="ARBA" id="ARBA00022630"/>
    </source>
</evidence>
<comment type="similarity">
    <text evidence="2">Belongs to the GMC oxidoreductase family.</text>
</comment>
<dbReference type="Pfam" id="PF05199">
    <property type="entry name" value="GMC_oxred_C"/>
    <property type="match status" value="1"/>
</dbReference>
<dbReference type="PANTHER" id="PTHR47470:SF1">
    <property type="entry name" value="FAD-DEPENDENT OXIDOREDUCTASE 2 FAD BINDING DOMAIN-CONTAINING PROTEIN"/>
    <property type="match status" value="1"/>
</dbReference>
<keyword evidence="6" id="KW-0560">Oxidoreductase</keyword>
<comment type="pathway">
    <text evidence="12">Steroid metabolism; cholesterol degradation.</text>
</comment>
<dbReference type="PANTHER" id="PTHR47470">
    <property type="entry name" value="CHOLESTEROL OXIDASE"/>
    <property type="match status" value="1"/>
</dbReference>
<evidence type="ECO:0000256" key="2">
    <source>
        <dbReference type="ARBA" id="ARBA00010790"/>
    </source>
</evidence>
<dbReference type="Pfam" id="PF00732">
    <property type="entry name" value="GMC_oxred_N"/>
    <property type="match status" value="1"/>
</dbReference>
<evidence type="ECO:0000256" key="11">
    <source>
        <dbReference type="ARBA" id="ARBA00038856"/>
    </source>
</evidence>
<evidence type="ECO:0000256" key="1">
    <source>
        <dbReference type="ARBA" id="ARBA00001974"/>
    </source>
</evidence>
<dbReference type="EMBL" id="MU854440">
    <property type="protein sequence ID" value="KAK4038096.1"/>
    <property type="molecule type" value="Genomic_DNA"/>
</dbReference>
<evidence type="ECO:0000256" key="12">
    <source>
        <dbReference type="ARBA" id="ARBA00049645"/>
    </source>
</evidence>
<dbReference type="AlphaFoldDB" id="A0AAN6PC01"/>
<dbReference type="SUPFAM" id="SSF51905">
    <property type="entry name" value="FAD/NAD(P)-binding domain"/>
    <property type="match status" value="1"/>
</dbReference>
<proteinExistence type="inferred from homology"/>
<evidence type="ECO:0000256" key="14">
    <source>
        <dbReference type="ARBA" id="ARBA00049744"/>
    </source>
</evidence>
<evidence type="ECO:0000256" key="5">
    <source>
        <dbReference type="ARBA" id="ARBA00022827"/>
    </source>
</evidence>
<keyword evidence="20" id="KW-1185">Reference proteome</keyword>
<name>A0AAN6PC01_9PEZI</name>
<evidence type="ECO:0000256" key="15">
    <source>
        <dbReference type="ARBA" id="ARBA00049778"/>
    </source>
</evidence>
<evidence type="ECO:0000256" key="9">
    <source>
        <dbReference type="ARBA" id="ARBA00023221"/>
    </source>
</evidence>